<dbReference type="EMBL" id="MIJZ01000012">
    <property type="protein sequence ID" value="OEG11907.1"/>
    <property type="molecule type" value="Genomic_DNA"/>
</dbReference>
<dbReference type="PANTHER" id="PTHR34478:SF2">
    <property type="entry name" value="MEMBRANE PROTEIN"/>
    <property type="match status" value="1"/>
</dbReference>
<dbReference type="OrthoDB" id="9804152at2"/>
<dbReference type="GO" id="GO:0016020">
    <property type="term" value="C:membrane"/>
    <property type="evidence" value="ECO:0007669"/>
    <property type="project" value="UniProtKB-SubCell"/>
</dbReference>
<keyword evidence="5" id="KW-0472">Membrane</keyword>
<sequence length="199" mass="22118">MKNNKTRVGLIVLIVIVLIGVFGVSQYNGLAKKEQSVESQWSQVENVMQRRADLVPNLVNSVKGSMQQEQKVFGDIAKAREAYGSANNDSDKIKASQELDQSVGTLINVINENYPELKSNDNVQTLMTQLEGTENRISVERKRYNDVVKEYNEQVVSFPKNIFANMMGLGKKDYFKADPTASTVPSVNFDNSTSTSSGK</sequence>
<dbReference type="STRING" id="903984.BCR21_06640"/>
<dbReference type="Proteomes" id="UP000094068">
    <property type="component" value="Unassembled WGS sequence"/>
</dbReference>
<keyword evidence="4" id="KW-1133">Transmembrane helix</keyword>
<dbReference type="SUPFAM" id="SSF140478">
    <property type="entry name" value="LemA-like"/>
    <property type="match status" value="1"/>
</dbReference>
<evidence type="ECO:0000313" key="6">
    <source>
        <dbReference type="EMBL" id="OEG11907.1"/>
    </source>
</evidence>
<gene>
    <name evidence="6" type="ORF">BCR21_06640</name>
</gene>
<dbReference type="RefSeq" id="WP_069645760.1">
    <property type="nucleotide sequence ID" value="NZ_MIJZ01000012.1"/>
</dbReference>
<reference evidence="7" key="1">
    <citation type="submission" date="2016-09" db="EMBL/GenBank/DDBJ databases">
        <authorList>
            <person name="Gulvik C.A."/>
        </authorList>
    </citation>
    <scope>NUCLEOTIDE SEQUENCE [LARGE SCALE GENOMIC DNA]</scope>
    <source>
        <strain evidence="7">DSM 23328</strain>
    </source>
</reference>
<proteinExistence type="inferred from homology"/>
<comment type="caution">
    <text evidence="6">The sequence shown here is derived from an EMBL/GenBank/DDBJ whole genome shotgun (WGS) entry which is preliminary data.</text>
</comment>
<dbReference type="Gene3D" id="1.20.1440.20">
    <property type="entry name" value="LemA-like domain"/>
    <property type="match status" value="1"/>
</dbReference>
<evidence type="ECO:0000256" key="5">
    <source>
        <dbReference type="ARBA" id="ARBA00023136"/>
    </source>
</evidence>
<comment type="similarity">
    <text evidence="2">Belongs to the LemA family.</text>
</comment>
<keyword evidence="3" id="KW-0812">Transmembrane</keyword>
<evidence type="ECO:0000256" key="4">
    <source>
        <dbReference type="ARBA" id="ARBA00022989"/>
    </source>
</evidence>
<protein>
    <submittedName>
        <fullName evidence="6">LemA family protein</fullName>
    </submittedName>
</protein>
<evidence type="ECO:0000256" key="3">
    <source>
        <dbReference type="ARBA" id="ARBA00022692"/>
    </source>
</evidence>
<dbReference type="InterPro" id="IPR007156">
    <property type="entry name" value="MamQ_LemA"/>
</dbReference>
<comment type="subcellular location">
    <subcellularLocation>
        <location evidence="1">Membrane</location>
        <topology evidence="1">Single-pass membrane protein</topology>
    </subcellularLocation>
</comment>
<evidence type="ECO:0000256" key="1">
    <source>
        <dbReference type="ARBA" id="ARBA00004167"/>
    </source>
</evidence>
<keyword evidence="7" id="KW-1185">Reference proteome</keyword>
<dbReference type="InterPro" id="IPR023353">
    <property type="entry name" value="LemA-like_dom_sf"/>
</dbReference>
<accession>A0A1E5GGY7</accession>
<evidence type="ECO:0000256" key="2">
    <source>
        <dbReference type="ARBA" id="ARBA00008854"/>
    </source>
</evidence>
<name>A0A1E5GGY7_9ENTE</name>
<dbReference type="PANTHER" id="PTHR34478">
    <property type="entry name" value="PROTEIN LEMA"/>
    <property type="match status" value="1"/>
</dbReference>
<dbReference type="Pfam" id="PF04011">
    <property type="entry name" value="LemA"/>
    <property type="match status" value="1"/>
</dbReference>
<dbReference type="AlphaFoldDB" id="A0A1E5GGY7"/>
<organism evidence="6 7">
    <name type="scientific">Enterococcus ureasiticus</name>
    <dbReference type="NCBI Taxonomy" id="903984"/>
    <lineage>
        <taxon>Bacteria</taxon>
        <taxon>Bacillati</taxon>
        <taxon>Bacillota</taxon>
        <taxon>Bacilli</taxon>
        <taxon>Lactobacillales</taxon>
        <taxon>Enterococcaceae</taxon>
        <taxon>Enterococcus</taxon>
    </lineage>
</organism>
<evidence type="ECO:0000313" key="7">
    <source>
        <dbReference type="Proteomes" id="UP000094068"/>
    </source>
</evidence>